<proteinExistence type="predicted"/>
<protein>
    <submittedName>
        <fullName evidence="3">Alpha amylase, catalytic domain-containing protein</fullName>
    </submittedName>
</protein>
<dbReference type="CDD" id="cd11324">
    <property type="entry name" value="AmyAc_Amylosucrase"/>
    <property type="match status" value="1"/>
</dbReference>
<evidence type="ECO:0000259" key="2">
    <source>
        <dbReference type="SMART" id="SM00642"/>
    </source>
</evidence>
<accession>A0A261FQ67</accession>
<evidence type="ECO:0000256" key="1">
    <source>
        <dbReference type="SAM" id="MobiDB-lite"/>
    </source>
</evidence>
<dbReference type="Gene3D" id="3.90.400.10">
    <property type="entry name" value="Oligo-1,6-glucosidase, Domain 2"/>
    <property type="match status" value="1"/>
</dbReference>
<dbReference type="PANTHER" id="PTHR10357">
    <property type="entry name" value="ALPHA-AMYLASE FAMILY MEMBER"/>
    <property type="match status" value="1"/>
</dbReference>
<dbReference type="EMBL" id="MWWW01000004">
    <property type="protein sequence ID" value="OZG61238.1"/>
    <property type="molecule type" value="Genomic_DNA"/>
</dbReference>
<dbReference type="InterPro" id="IPR045857">
    <property type="entry name" value="O16G_dom_2"/>
</dbReference>
<dbReference type="InterPro" id="IPR017853">
    <property type="entry name" value="GH"/>
</dbReference>
<dbReference type="GO" id="GO:0047669">
    <property type="term" value="F:amylosucrase activity"/>
    <property type="evidence" value="ECO:0007669"/>
    <property type="project" value="InterPro"/>
</dbReference>
<dbReference type="AlphaFoldDB" id="A0A261FQ67"/>
<dbReference type="Gene3D" id="3.20.20.80">
    <property type="entry name" value="Glycosidases"/>
    <property type="match status" value="1"/>
</dbReference>
<feature type="domain" description="Glycosyl hydrolase family 13 catalytic" evidence="2">
    <location>
        <begin position="169"/>
        <end position="621"/>
    </location>
</feature>
<comment type="caution">
    <text evidence="3">The sequence shown here is derived from an EMBL/GenBank/DDBJ whole genome shotgun (WGS) entry which is preliminary data.</text>
</comment>
<dbReference type="Proteomes" id="UP000216871">
    <property type="component" value="Unassembled WGS sequence"/>
</dbReference>
<dbReference type="RefSeq" id="WP_233428060.1">
    <property type="nucleotide sequence ID" value="NZ_MWWW01000004.1"/>
</dbReference>
<dbReference type="SMART" id="SM00642">
    <property type="entry name" value="Aamy"/>
    <property type="match status" value="1"/>
</dbReference>
<dbReference type="SUPFAM" id="SSF51445">
    <property type="entry name" value="(Trans)glycosidases"/>
    <property type="match status" value="1"/>
</dbReference>
<evidence type="ECO:0000313" key="4">
    <source>
        <dbReference type="Proteomes" id="UP000216871"/>
    </source>
</evidence>
<evidence type="ECO:0000313" key="3">
    <source>
        <dbReference type="EMBL" id="OZG61238.1"/>
    </source>
</evidence>
<dbReference type="Pfam" id="PF00128">
    <property type="entry name" value="Alpha-amylase"/>
    <property type="match status" value="1"/>
</dbReference>
<name>A0A261FQ67_9BIFI</name>
<dbReference type="Gene3D" id="1.10.1740.10">
    <property type="match status" value="1"/>
</dbReference>
<sequence length="735" mass="81330">MAQGESTHQAKSNRAAKRGVNETIASAVGGAVNGANGAKTGVRATKSQVAPAASVGVTPQPRKTSRAAKSVKSAAGTVKAAATRVANRATGKSPARAAASPVFAARLESRKAELERLFMSLYDDHDAFDALVERMAEAYAARPADLKRLDKAREQDPEWYKRGDMFGMTMYTDLFAGDLRKLADKIPYLKEQKLTYLHLMPLLTMPHPNNDGGYAVEDFDTVDPKLGTNEDLANLARKLRRAGISLCIDFVMNHTASSHRWAKAAQDGDPEYQDYYFCYDDRTVPDEYDAHVPQVFPNTAPGNFTWNEQMGKWVMTQFYPFQWDLNYRNPKVLVAMLGSVMHLANLGVEVFRIDAVPYIWKELGTNCRNLPQVHTIVRMLRIVLECVCPAVVLKGEVVMAPKELAAYFGTPEAPECHMLYNVSIMVNLWSALASRDVRLLKAQIDKLDALPENCWFVNYLRCHDDIGWGLDEDVERELGIDPLKHKEFLYHFYEGAVPGSWSMGELYNYDAVTRDARSCGTTASLTGIERAIITHDRPLLETSIKRDLLMHQTMAFLRGFPMLNCGDEIGQLNGWDYKDDPDRVEDSRNLHRSKFDWEAAALRKKSGTLQNRLWRGMEGLREERHDPCFAPDAWVSTWDTFNDSVLAVVRKVDGASDGVDAGGADVAGTAGVAAGGAAARVDAVGVDAGSAGATLVGLFNFSDEPQHAHLNASDGIIAEPVDVDLEPYEARFVRL</sequence>
<reference evidence="3 4" key="1">
    <citation type="journal article" date="2017" name="BMC Genomics">
        <title>Comparative genomic and phylogenomic analyses of the Bifidobacteriaceae family.</title>
        <authorList>
            <person name="Lugli G.A."/>
            <person name="Milani C."/>
            <person name="Turroni F."/>
            <person name="Duranti S."/>
            <person name="Mancabelli L."/>
            <person name="Mangifesta M."/>
            <person name="Ferrario C."/>
            <person name="Modesto M."/>
            <person name="Mattarelli P."/>
            <person name="Jiri K."/>
            <person name="van Sinderen D."/>
            <person name="Ventura M."/>
        </authorList>
    </citation>
    <scope>NUCLEOTIDE SEQUENCE [LARGE SCALE GENOMIC DNA]</scope>
    <source>
        <strain evidence="3 4">DSM 100196</strain>
    </source>
</reference>
<dbReference type="GO" id="GO:0005975">
    <property type="term" value="P:carbohydrate metabolic process"/>
    <property type="evidence" value="ECO:0007669"/>
    <property type="project" value="InterPro"/>
</dbReference>
<gene>
    <name evidence="3" type="ORF">BMYO_0537</name>
</gene>
<dbReference type="InterPro" id="IPR044077">
    <property type="entry name" value="Amylosucrase"/>
</dbReference>
<feature type="region of interest" description="Disordered" evidence="1">
    <location>
        <begin position="31"/>
        <end position="72"/>
    </location>
</feature>
<organism evidence="3 4">
    <name type="scientific">Bifidobacterium myosotis</name>
    <dbReference type="NCBI Taxonomy" id="1630166"/>
    <lineage>
        <taxon>Bacteria</taxon>
        <taxon>Bacillati</taxon>
        <taxon>Actinomycetota</taxon>
        <taxon>Actinomycetes</taxon>
        <taxon>Bifidobacteriales</taxon>
        <taxon>Bifidobacteriaceae</taxon>
        <taxon>Bifidobacterium</taxon>
    </lineage>
</organism>
<dbReference type="PANTHER" id="PTHR10357:SF213">
    <property type="entry name" value="ALPHA AMYLASE CATALYTIC REGION"/>
    <property type="match status" value="1"/>
</dbReference>
<keyword evidence="4" id="KW-1185">Reference proteome</keyword>
<dbReference type="InterPro" id="IPR006047">
    <property type="entry name" value="GH13_cat_dom"/>
</dbReference>